<keyword evidence="8" id="KW-1185">Reference proteome</keyword>
<evidence type="ECO:0000313" key="7">
    <source>
        <dbReference type="EMBL" id="KAF2117223.1"/>
    </source>
</evidence>
<dbReference type="EMBL" id="ML977319">
    <property type="protein sequence ID" value="KAF2117223.1"/>
    <property type="molecule type" value="Genomic_DNA"/>
</dbReference>
<dbReference type="Gene3D" id="2.40.30.10">
    <property type="entry name" value="Translation factors"/>
    <property type="match status" value="1"/>
</dbReference>
<dbReference type="InterPro" id="IPR039261">
    <property type="entry name" value="FNR_nucleotide-bd"/>
</dbReference>
<keyword evidence="1" id="KW-0479">Metal-binding</keyword>
<dbReference type="InterPro" id="IPR052353">
    <property type="entry name" value="Benzoxazolinone_Detox_Enz"/>
</dbReference>
<dbReference type="InterPro" id="IPR005302">
    <property type="entry name" value="MoCF_Sase_C"/>
</dbReference>
<keyword evidence="7" id="KW-0670">Pyruvate</keyword>
<dbReference type="OrthoDB" id="5390at2759"/>
<sequence length="557" mass="61032">MAVLETTPNDTTAHLQNPTPFRPHPLTQVRAGKIKKVWAAGIDSAIYKTSLNGSVPVTNVGLHGDEHAFPPHGGIDMALLHYSSAHYPRWKEELPSSAHLFNIGGFGENLVSEEVDETTVCIGDRISIGEIVVEVGEPRAPCFKLNHRFEVKDMAKRAQTQFRTGWCYKVKKTGNVQAGDMITLIERPHPEWTVARVQHHLYIERDNKEAMEQLVALPELGNNIKKLFAGRLEKGKIEDMNGRMFGDESAILTTWSEYKLVAKRKETSTVTAFVLEALLEPKEILPVEPGSHVRLKLGGKLVRAYSVTGGTSQRFEIGVALGKDSRGGSKFLHEKAEVADILTVGRITTSFPLSKEADRHVIIAGGIGITAFLVALQYLKKTGQRYELHFAVAEEVPFKEQLVAFGDNVTIYKKSQGQRLDLQRVISRADGNTHIYCCGPQRLMDAVETTANSLGVPPTSVHFEAFTVETGGDPFTAELKESKKTIEIGSSQSLLDALRAVGMDIDSSCEVGNCGTCKVGICGGRVIHRGTGLLEHEKESTMLSCVSRGVGKIVLDL</sequence>
<dbReference type="PROSITE" id="PS51085">
    <property type="entry name" value="2FE2S_FER_2"/>
    <property type="match status" value="1"/>
</dbReference>
<dbReference type="Pfam" id="PF03473">
    <property type="entry name" value="MOSC"/>
    <property type="match status" value="1"/>
</dbReference>
<dbReference type="PROSITE" id="PS51340">
    <property type="entry name" value="MOSC"/>
    <property type="match status" value="1"/>
</dbReference>
<keyword evidence="2" id="KW-0411">Iron-sulfur</keyword>
<dbReference type="InterPro" id="IPR036010">
    <property type="entry name" value="2Fe-2S_ferredoxin-like_sf"/>
</dbReference>
<dbReference type="Pfam" id="PF00111">
    <property type="entry name" value="Fer2"/>
    <property type="match status" value="1"/>
</dbReference>
<dbReference type="Gene3D" id="3.10.20.30">
    <property type="match status" value="1"/>
</dbReference>
<dbReference type="CDD" id="cd00207">
    <property type="entry name" value="fer2"/>
    <property type="match status" value="1"/>
</dbReference>
<keyword evidence="1" id="KW-0408">Iron</keyword>
<accession>A0A6A5ZE57</accession>
<dbReference type="InterPro" id="IPR011037">
    <property type="entry name" value="Pyrv_Knase-like_insert_dom_sf"/>
</dbReference>
<dbReference type="Pfam" id="PF03475">
    <property type="entry name" value="YiiM_3-alpha"/>
    <property type="match status" value="1"/>
</dbReference>
<evidence type="ECO:0000259" key="6">
    <source>
        <dbReference type="PROSITE" id="PS51384"/>
    </source>
</evidence>
<dbReference type="Gene3D" id="3.40.50.80">
    <property type="entry name" value="Nucleotide-binding domain of ferredoxin-NADP reductase (FNR) module"/>
    <property type="match status" value="1"/>
</dbReference>
<dbReference type="SUPFAM" id="SSF50800">
    <property type="entry name" value="PK beta-barrel domain-like"/>
    <property type="match status" value="1"/>
</dbReference>
<keyword evidence="1" id="KW-0001">2Fe-2S</keyword>
<dbReference type="GO" id="GO:0051537">
    <property type="term" value="F:2 iron, 2 sulfur cluster binding"/>
    <property type="evidence" value="ECO:0007669"/>
    <property type="project" value="UniProtKB-KW"/>
</dbReference>
<dbReference type="CDD" id="cd06185">
    <property type="entry name" value="PDR_like"/>
    <property type="match status" value="1"/>
</dbReference>
<dbReference type="GO" id="GO:0030151">
    <property type="term" value="F:molybdenum ion binding"/>
    <property type="evidence" value="ECO:0007669"/>
    <property type="project" value="InterPro"/>
</dbReference>
<dbReference type="PROSITE" id="PS00197">
    <property type="entry name" value="2FE2S_FER_1"/>
    <property type="match status" value="1"/>
</dbReference>
<evidence type="ECO:0000256" key="3">
    <source>
        <dbReference type="SAM" id="MobiDB-lite"/>
    </source>
</evidence>
<dbReference type="SUPFAM" id="SSF52343">
    <property type="entry name" value="Ferredoxin reductase-like, C-terminal NADP-linked domain"/>
    <property type="match status" value="1"/>
</dbReference>
<evidence type="ECO:0000256" key="1">
    <source>
        <dbReference type="ARBA" id="ARBA00022714"/>
    </source>
</evidence>
<dbReference type="PANTHER" id="PTHR30212:SF2">
    <property type="entry name" value="PROTEIN YIIM"/>
    <property type="match status" value="1"/>
</dbReference>
<dbReference type="GO" id="GO:0030170">
    <property type="term" value="F:pyridoxal phosphate binding"/>
    <property type="evidence" value="ECO:0007669"/>
    <property type="project" value="InterPro"/>
</dbReference>
<dbReference type="Proteomes" id="UP000799770">
    <property type="component" value="Unassembled WGS sequence"/>
</dbReference>
<evidence type="ECO:0000259" key="5">
    <source>
        <dbReference type="PROSITE" id="PS51340"/>
    </source>
</evidence>
<evidence type="ECO:0000259" key="4">
    <source>
        <dbReference type="PROSITE" id="PS51085"/>
    </source>
</evidence>
<proteinExistence type="predicted"/>
<reference evidence="7" key="1">
    <citation type="journal article" date="2020" name="Stud. Mycol.">
        <title>101 Dothideomycetes genomes: a test case for predicting lifestyles and emergence of pathogens.</title>
        <authorList>
            <person name="Haridas S."/>
            <person name="Albert R."/>
            <person name="Binder M."/>
            <person name="Bloem J."/>
            <person name="Labutti K."/>
            <person name="Salamov A."/>
            <person name="Andreopoulos B."/>
            <person name="Baker S."/>
            <person name="Barry K."/>
            <person name="Bills G."/>
            <person name="Bluhm B."/>
            <person name="Cannon C."/>
            <person name="Castanera R."/>
            <person name="Culley D."/>
            <person name="Daum C."/>
            <person name="Ezra D."/>
            <person name="Gonzalez J."/>
            <person name="Henrissat B."/>
            <person name="Kuo A."/>
            <person name="Liang C."/>
            <person name="Lipzen A."/>
            <person name="Lutzoni F."/>
            <person name="Magnuson J."/>
            <person name="Mondo S."/>
            <person name="Nolan M."/>
            <person name="Ohm R."/>
            <person name="Pangilinan J."/>
            <person name="Park H.-J."/>
            <person name="Ramirez L."/>
            <person name="Alfaro M."/>
            <person name="Sun H."/>
            <person name="Tritt A."/>
            <person name="Yoshinaga Y."/>
            <person name="Zwiers L.-H."/>
            <person name="Turgeon B."/>
            <person name="Goodwin S."/>
            <person name="Spatafora J."/>
            <person name="Crous P."/>
            <person name="Grigoriev I."/>
        </authorList>
    </citation>
    <scope>NUCLEOTIDE SEQUENCE</scope>
    <source>
        <strain evidence="7">CBS 627.86</strain>
    </source>
</reference>
<organism evidence="7 8">
    <name type="scientific">Lophiotrema nucula</name>
    <dbReference type="NCBI Taxonomy" id="690887"/>
    <lineage>
        <taxon>Eukaryota</taxon>
        <taxon>Fungi</taxon>
        <taxon>Dikarya</taxon>
        <taxon>Ascomycota</taxon>
        <taxon>Pezizomycotina</taxon>
        <taxon>Dothideomycetes</taxon>
        <taxon>Pleosporomycetidae</taxon>
        <taxon>Pleosporales</taxon>
        <taxon>Lophiotremataceae</taxon>
        <taxon>Lophiotrema</taxon>
    </lineage>
</organism>
<feature type="domain" description="2Fe-2S ferredoxin-type" evidence="4">
    <location>
        <begin position="473"/>
        <end position="557"/>
    </location>
</feature>
<dbReference type="SUPFAM" id="SSF63380">
    <property type="entry name" value="Riboflavin synthase domain-like"/>
    <property type="match status" value="1"/>
</dbReference>
<dbReference type="InterPro" id="IPR017938">
    <property type="entry name" value="Riboflavin_synthase-like_b-brl"/>
</dbReference>
<feature type="region of interest" description="Disordered" evidence="3">
    <location>
        <begin position="1"/>
        <end position="26"/>
    </location>
</feature>
<keyword evidence="7" id="KW-0808">Transferase</keyword>
<dbReference type="PROSITE" id="PS51384">
    <property type="entry name" value="FAD_FR"/>
    <property type="match status" value="1"/>
</dbReference>
<keyword evidence="7" id="KW-0418">Kinase</keyword>
<dbReference type="InterPro" id="IPR005163">
    <property type="entry name" value="Tri_helical_YiiM-like"/>
</dbReference>
<name>A0A6A5ZE57_9PLEO</name>
<dbReference type="InterPro" id="IPR017927">
    <property type="entry name" value="FAD-bd_FR_type"/>
</dbReference>
<dbReference type="InterPro" id="IPR012675">
    <property type="entry name" value="Beta-grasp_dom_sf"/>
</dbReference>
<protein>
    <submittedName>
        <fullName evidence="7">Pyruvate kinase-like protein</fullName>
    </submittedName>
</protein>
<dbReference type="InterPro" id="IPR006058">
    <property type="entry name" value="2Fe2S_fd_BS"/>
</dbReference>
<feature type="domain" description="MOSC" evidence="5">
    <location>
        <begin position="49"/>
        <end position="185"/>
    </location>
</feature>
<evidence type="ECO:0000256" key="2">
    <source>
        <dbReference type="ARBA" id="ARBA00023014"/>
    </source>
</evidence>
<dbReference type="Gene3D" id="2.40.33.20">
    <property type="entry name" value="PK beta-barrel domain-like"/>
    <property type="match status" value="1"/>
</dbReference>
<dbReference type="GO" id="GO:0016491">
    <property type="term" value="F:oxidoreductase activity"/>
    <property type="evidence" value="ECO:0007669"/>
    <property type="project" value="InterPro"/>
</dbReference>
<dbReference type="PRINTS" id="PR00409">
    <property type="entry name" value="PHDIOXRDTASE"/>
</dbReference>
<gene>
    <name evidence="7" type="ORF">BDV96DRAFT_644653</name>
</gene>
<feature type="domain" description="FAD-binding FR-type" evidence="6">
    <location>
        <begin position="253"/>
        <end position="354"/>
    </location>
</feature>
<feature type="compositionally biased region" description="Polar residues" evidence="3">
    <location>
        <begin position="1"/>
        <end position="19"/>
    </location>
</feature>
<evidence type="ECO:0000313" key="8">
    <source>
        <dbReference type="Proteomes" id="UP000799770"/>
    </source>
</evidence>
<dbReference type="AlphaFoldDB" id="A0A6A5ZE57"/>
<dbReference type="GO" id="GO:0016301">
    <property type="term" value="F:kinase activity"/>
    <property type="evidence" value="ECO:0007669"/>
    <property type="project" value="UniProtKB-KW"/>
</dbReference>
<dbReference type="InterPro" id="IPR001041">
    <property type="entry name" value="2Fe-2S_ferredoxin-type"/>
</dbReference>
<dbReference type="SUPFAM" id="SSF54292">
    <property type="entry name" value="2Fe-2S ferredoxin-like"/>
    <property type="match status" value="1"/>
</dbReference>
<dbReference type="PANTHER" id="PTHR30212">
    <property type="entry name" value="PROTEIN YIIM"/>
    <property type="match status" value="1"/>
</dbReference>